<dbReference type="GO" id="GO:0004725">
    <property type="term" value="F:protein tyrosine phosphatase activity"/>
    <property type="evidence" value="ECO:0007669"/>
    <property type="project" value="TreeGrafter"/>
</dbReference>
<protein>
    <submittedName>
        <fullName evidence="2">Uncharacterized protein</fullName>
    </submittedName>
</protein>
<reference evidence="3" key="2">
    <citation type="journal article" date="2007" name="PLoS Biol.">
        <title>Survey sequencing and comparative analysis of the elephant shark (Callorhinchus milii) genome.</title>
        <authorList>
            <person name="Venkatesh B."/>
            <person name="Kirkness E.F."/>
            <person name="Loh Y.H."/>
            <person name="Halpern A.L."/>
            <person name="Lee A.P."/>
            <person name="Johnson J."/>
            <person name="Dandona N."/>
            <person name="Viswanathan L.D."/>
            <person name="Tay A."/>
            <person name="Venter J.C."/>
            <person name="Strausberg R.L."/>
            <person name="Brenner S."/>
        </authorList>
    </citation>
    <scope>NUCLEOTIDE SEQUENCE [LARGE SCALE GENOMIC DNA]</scope>
</reference>
<dbReference type="STRING" id="7868.ENSCMIP00000007466"/>
<proteinExistence type="predicted"/>
<dbReference type="Ensembl" id="ENSCMIT00000007690.1">
    <property type="protein sequence ID" value="ENSCMIP00000007466.1"/>
    <property type="gene ID" value="ENSCMIG00000004102.1"/>
</dbReference>
<organism evidence="2 3">
    <name type="scientific">Callorhinchus milii</name>
    <name type="common">Ghost shark</name>
    <dbReference type="NCBI Taxonomy" id="7868"/>
    <lineage>
        <taxon>Eukaryota</taxon>
        <taxon>Metazoa</taxon>
        <taxon>Chordata</taxon>
        <taxon>Craniata</taxon>
        <taxon>Vertebrata</taxon>
        <taxon>Chondrichthyes</taxon>
        <taxon>Holocephali</taxon>
        <taxon>Chimaeriformes</taxon>
        <taxon>Callorhinchidae</taxon>
        <taxon>Callorhinchus</taxon>
    </lineage>
</organism>
<dbReference type="GO" id="GO:0005925">
    <property type="term" value="C:focal adhesion"/>
    <property type="evidence" value="ECO:0007669"/>
    <property type="project" value="TreeGrafter"/>
</dbReference>
<dbReference type="PANTHER" id="PTHR45734:SF1">
    <property type="entry name" value="TENSIN-2"/>
    <property type="match status" value="1"/>
</dbReference>
<reference evidence="2" key="4">
    <citation type="submission" date="2025-08" db="UniProtKB">
        <authorList>
            <consortium name="Ensembl"/>
        </authorList>
    </citation>
    <scope>IDENTIFICATION</scope>
</reference>
<dbReference type="InterPro" id="IPR029021">
    <property type="entry name" value="Prot-tyrosine_phosphatase-like"/>
</dbReference>
<keyword evidence="3" id="KW-1185">Reference proteome</keyword>
<dbReference type="InParanoid" id="A0A4W3GV46"/>
<dbReference type="GeneTree" id="ENSGT00940000163886"/>
<dbReference type="PANTHER" id="PTHR45734">
    <property type="entry name" value="TENSIN"/>
    <property type="match status" value="1"/>
</dbReference>
<keyword evidence="1" id="KW-0812">Transmembrane</keyword>
<dbReference type="InterPro" id="IPR051484">
    <property type="entry name" value="Tensin_PTEN_phosphatase"/>
</dbReference>
<keyword evidence="1" id="KW-0472">Membrane</keyword>
<reference evidence="3" key="1">
    <citation type="journal article" date="2006" name="Science">
        <title>Ancient noncoding elements conserved in the human genome.</title>
        <authorList>
            <person name="Venkatesh B."/>
            <person name="Kirkness E.F."/>
            <person name="Loh Y.H."/>
            <person name="Halpern A.L."/>
            <person name="Lee A.P."/>
            <person name="Johnson J."/>
            <person name="Dandona N."/>
            <person name="Viswanathan L.D."/>
            <person name="Tay A."/>
            <person name="Venter J.C."/>
            <person name="Strausberg R.L."/>
            <person name="Brenner S."/>
        </authorList>
    </citation>
    <scope>NUCLEOTIDE SEQUENCE [LARGE SCALE GENOMIC DNA]</scope>
</reference>
<keyword evidence="1" id="KW-1133">Transmembrane helix</keyword>
<evidence type="ECO:0000313" key="3">
    <source>
        <dbReference type="Proteomes" id="UP000314986"/>
    </source>
</evidence>
<feature type="transmembrane region" description="Helical" evidence="1">
    <location>
        <begin position="20"/>
        <end position="41"/>
    </location>
</feature>
<reference evidence="2" key="5">
    <citation type="submission" date="2025-09" db="UniProtKB">
        <authorList>
            <consortium name="Ensembl"/>
        </authorList>
    </citation>
    <scope>IDENTIFICATION</scope>
</reference>
<dbReference type="Proteomes" id="UP000314986">
    <property type="component" value="Unassembled WGS sequence"/>
</dbReference>
<evidence type="ECO:0000313" key="2">
    <source>
        <dbReference type="Ensembl" id="ENSCMIP00000007466.1"/>
    </source>
</evidence>
<reference evidence="3" key="3">
    <citation type="journal article" date="2014" name="Nature">
        <title>Elephant shark genome provides unique insights into gnathostome evolution.</title>
        <authorList>
            <consortium name="International Elephant Shark Genome Sequencing Consortium"/>
            <person name="Venkatesh B."/>
            <person name="Lee A.P."/>
            <person name="Ravi V."/>
            <person name="Maurya A.K."/>
            <person name="Lian M.M."/>
            <person name="Swann J.B."/>
            <person name="Ohta Y."/>
            <person name="Flajnik M.F."/>
            <person name="Sutoh Y."/>
            <person name="Kasahara M."/>
            <person name="Hoon S."/>
            <person name="Gangu V."/>
            <person name="Roy S.W."/>
            <person name="Irimia M."/>
            <person name="Korzh V."/>
            <person name="Kondrychyn I."/>
            <person name="Lim Z.W."/>
            <person name="Tay B.H."/>
            <person name="Tohari S."/>
            <person name="Kong K.W."/>
            <person name="Ho S."/>
            <person name="Lorente-Galdos B."/>
            <person name="Quilez J."/>
            <person name="Marques-Bonet T."/>
            <person name="Raney B.J."/>
            <person name="Ingham P.W."/>
            <person name="Tay A."/>
            <person name="Hillier L.W."/>
            <person name="Minx P."/>
            <person name="Boehm T."/>
            <person name="Wilson R.K."/>
            <person name="Brenner S."/>
            <person name="Warren W.C."/>
        </authorList>
    </citation>
    <scope>NUCLEOTIDE SEQUENCE [LARGE SCALE GENOMIC DNA]</scope>
</reference>
<sequence>MRKFCEDKVAPTIQPSQTRYIYYFSGLLSGAIKMNSMPLFLHHVLIPSIPNFEQNGGNSFLELTIT</sequence>
<name>A0A4W3GV46_CALMI</name>
<dbReference type="Gene3D" id="2.60.40.1110">
    <property type="match status" value="1"/>
</dbReference>
<evidence type="ECO:0000256" key="1">
    <source>
        <dbReference type="SAM" id="Phobius"/>
    </source>
</evidence>
<accession>A0A4W3GV46</accession>
<dbReference type="AlphaFoldDB" id="A0A4W3GV46"/>
<dbReference type="Gene3D" id="3.90.190.10">
    <property type="entry name" value="Protein tyrosine phosphatase superfamily"/>
    <property type="match status" value="1"/>
</dbReference>